<sequence>MAKLIAKSPGAGLLPVRVGSLSLTEEAHDAITCVAPFQGQEKPVSAALKDAIGAALPGVGRVTGKAGARVAWLGLGQVLVLGPPVAPPGAAVTDQSDGWACLTLEGPGSRAVLARLTPLDLRENLFKRGHAARSLLGHMTCLFLRTGVERYEMLVFRSMAATAVHELTHAMQSVAAQRSGA</sequence>
<dbReference type="SUPFAM" id="SSF103025">
    <property type="entry name" value="Folate-binding domain"/>
    <property type="match status" value="1"/>
</dbReference>
<dbReference type="RefSeq" id="WP_049643646.1">
    <property type="nucleotide sequence ID" value="NZ_LFTY01000002.1"/>
</dbReference>
<proteinExistence type="predicted"/>
<organism evidence="1 2">
    <name type="scientific">Candidatus Rhodobacter oscarellae</name>
    <dbReference type="NCBI Taxonomy" id="1675527"/>
    <lineage>
        <taxon>Bacteria</taxon>
        <taxon>Pseudomonadati</taxon>
        <taxon>Pseudomonadota</taxon>
        <taxon>Alphaproteobacteria</taxon>
        <taxon>Rhodobacterales</taxon>
        <taxon>Rhodobacter group</taxon>
        <taxon>Rhodobacter</taxon>
    </lineage>
</organism>
<dbReference type="EMBL" id="LFTY01000002">
    <property type="protein sequence ID" value="KMW57988.1"/>
    <property type="molecule type" value="Genomic_DNA"/>
</dbReference>
<dbReference type="InterPro" id="IPR027266">
    <property type="entry name" value="TrmE/GcvT-like"/>
</dbReference>
<accession>A0A0J9GWS5</accession>
<dbReference type="InterPro" id="IPR007375">
    <property type="entry name" value="SoxG"/>
</dbReference>
<name>A0A0J9GWS5_9RHOB</name>
<gene>
    <name evidence="1" type="ORF">AIOL_002956</name>
</gene>
<dbReference type="Proteomes" id="UP000037178">
    <property type="component" value="Unassembled WGS sequence"/>
</dbReference>
<dbReference type="Gene3D" id="3.30.1360.120">
    <property type="entry name" value="Probable tRNA modification gtpase trme, domain 1"/>
    <property type="match status" value="1"/>
</dbReference>
<dbReference type="EC" id="1.5.3.1" evidence="1"/>
<protein>
    <submittedName>
        <fullName evidence="1">Sarcosine oxidase gamma subunit</fullName>
        <ecNumber evidence="1">1.5.3.1</ecNumber>
    </submittedName>
</protein>
<keyword evidence="2" id="KW-1185">Reference proteome</keyword>
<evidence type="ECO:0000313" key="1">
    <source>
        <dbReference type="EMBL" id="KMW57988.1"/>
    </source>
</evidence>
<dbReference type="AlphaFoldDB" id="A0A0J9GWS5"/>
<keyword evidence="1" id="KW-0560">Oxidoreductase</keyword>
<dbReference type="Pfam" id="PF04268">
    <property type="entry name" value="SoxG"/>
    <property type="match status" value="1"/>
</dbReference>
<evidence type="ECO:0000313" key="2">
    <source>
        <dbReference type="Proteomes" id="UP000037178"/>
    </source>
</evidence>
<dbReference type="STRING" id="1675527.AIOL_002956"/>
<dbReference type="GO" id="GO:0008115">
    <property type="term" value="F:sarcosine oxidase activity"/>
    <property type="evidence" value="ECO:0007669"/>
    <property type="project" value="UniProtKB-EC"/>
</dbReference>
<dbReference type="PATRIC" id="fig|1675527.3.peg.3096"/>
<dbReference type="OrthoDB" id="7350722at2"/>
<reference evidence="1 2" key="1">
    <citation type="submission" date="2015-06" db="EMBL/GenBank/DDBJ databases">
        <title>Draft genome sequence of an Alphaproteobacteria species associated to the Mediterranean sponge Oscarella lobularis.</title>
        <authorList>
            <person name="Jourda C."/>
            <person name="Santini S."/>
            <person name="Claverie J.-M."/>
        </authorList>
    </citation>
    <scope>NUCLEOTIDE SEQUENCE [LARGE SCALE GENOMIC DNA]</scope>
    <source>
        <strain evidence="1">IGS</strain>
    </source>
</reference>
<comment type="caution">
    <text evidence="1">The sequence shown here is derived from an EMBL/GenBank/DDBJ whole genome shotgun (WGS) entry which is preliminary data.</text>
</comment>